<dbReference type="EMBL" id="OV170226">
    <property type="protein sequence ID" value="CAH0726402.1"/>
    <property type="molecule type" value="Genomic_DNA"/>
</dbReference>
<evidence type="ECO:0000313" key="2">
    <source>
        <dbReference type="Proteomes" id="UP000838878"/>
    </source>
</evidence>
<keyword evidence="2" id="KW-1185">Reference proteome</keyword>
<organism evidence="1 2">
    <name type="scientific">Brenthis ino</name>
    <name type="common">lesser marbled fritillary</name>
    <dbReference type="NCBI Taxonomy" id="405034"/>
    <lineage>
        <taxon>Eukaryota</taxon>
        <taxon>Metazoa</taxon>
        <taxon>Ecdysozoa</taxon>
        <taxon>Arthropoda</taxon>
        <taxon>Hexapoda</taxon>
        <taxon>Insecta</taxon>
        <taxon>Pterygota</taxon>
        <taxon>Neoptera</taxon>
        <taxon>Endopterygota</taxon>
        <taxon>Lepidoptera</taxon>
        <taxon>Glossata</taxon>
        <taxon>Ditrysia</taxon>
        <taxon>Papilionoidea</taxon>
        <taxon>Nymphalidae</taxon>
        <taxon>Heliconiinae</taxon>
        <taxon>Argynnini</taxon>
        <taxon>Brenthis</taxon>
    </lineage>
</organism>
<name>A0A8J9W5D2_9NEOP</name>
<dbReference type="Proteomes" id="UP000838878">
    <property type="component" value="Chromosome 6"/>
</dbReference>
<dbReference type="AlphaFoldDB" id="A0A8J9W5D2"/>
<proteinExistence type="predicted"/>
<gene>
    <name evidence="1" type="ORF">BINO364_LOCUS11864</name>
</gene>
<evidence type="ECO:0000313" key="1">
    <source>
        <dbReference type="EMBL" id="CAH0726402.1"/>
    </source>
</evidence>
<accession>A0A8J9W5D2</accession>
<reference evidence="1" key="1">
    <citation type="submission" date="2021-12" db="EMBL/GenBank/DDBJ databases">
        <authorList>
            <person name="Martin H S."/>
        </authorList>
    </citation>
    <scope>NUCLEOTIDE SEQUENCE</scope>
</reference>
<feature type="non-terminal residue" evidence="1">
    <location>
        <position position="86"/>
    </location>
</feature>
<sequence>MKSISNYPGAVGECGNREGTFTTGELNLVRVRRCSGSAGSGLASRRRALPVVCPRLSRAASAASLATVSYTTLQPVIDLVTSVEIW</sequence>
<protein>
    <submittedName>
        <fullName evidence="1">Uncharacterized protein</fullName>
    </submittedName>
</protein>